<keyword evidence="3" id="KW-0804">Transcription</keyword>
<dbReference type="SMART" id="SM00419">
    <property type="entry name" value="HTH_CRP"/>
    <property type="match status" value="1"/>
</dbReference>
<accession>A0ABT2ZRR7</accession>
<reference evidence="5 6" key="1">
    <citation type="submission" date="2022-10" db="EMBL/GenBank/DDBJ databases">
        <title>Defluviimonas sp. nov., isolated from ocean surface sediments.</title>
        <authorList>
            <person name="He W."/>
            <person name="Wang L."/>
            <person name="Zhang D.-F."/>
        </authorList>
    </citation>
    <scope>NUCLEOTIDE SEQUENCE [LARGE SCALE GENOMIC DNA]</scope>
    <source>
        <strain evidence="5 6">WL0050</strain>
    </source>
</reference>
<dbReference type="InterPro" id="IPR014710">
    <property type="entry name" value="RmlC-like_jellyroll"/>
</dbReference>
<dbReference type="PROSITE" id="PS51063">
    <property type="entry name" value="HTH_CRP_2"/>
    <property type="match status" value="1"/>
</dbReference>
<dbReference type="Gene3D" id="1.10.10.10">
    <property type="entry name" value="Winged helix-like DNA-binding domain superfamily/Winged helix DNA-binding domain"/>
    <property type="match status" value="1"/>
</dbReference>
<dbReference type="SUPFAM" id="SSF51206">
    <property type="entry name" value="cAMP-binding domain-like"/>
    <property type="match status" value="1"/>
</dbReference>
<evidence type="ECO:0000313" key="5">
    <source>
        <dbReference type="EMBL" id="MCV2873708.1"/>
    </source>
</evidence>
<dbReference type="InterPro" id="IPR018490">
    <property type="entry name" value="cNMP-bd_dom_sf"/>
</dbReference>
<dbReference type="Pfam" id="PF00027">
    <property type="entry name" value="cNMP_binding"/>
    <property type="match status" value="1"/>
</dbReference>
<evidence type="ECO:0000313" key="6">
    <source>
        <dbReference type="Proteomes" id="UP001652564"/>
    </source>
</evidence>
<feature type="domain" description="HTH crp-type" evidence="4">
    <location>
        <begin position="143"/>
        <end position="217"/>
    </location>
</feature>
<dbReference type="Gene3D" id="2.60.120.10">
    <property type="entry name" value="Jelly Rolls"/>
    <property type="match status" value="1"/>
</dbReference>
<dbReference type="InterPro" id="IPR036388">
    <property type="entry name" value="WH-like_DNA-bd_sf"/>
</dbReference>
<dbReference type="InterPro" id="IPR012318">
    <property type="entry name" value="HTH_CRP"/>
</dbReference>
<keyword evidence="2" id="KW-0238">DNA-binding</keyword>
<dbReference type="EMBL" id="JAOWKZ010000004">
    <property type="protein sequence ID" value="MCV2873708.1"/>
    <property type="molecule type" value="Genomic_DNA"/>
</dbReference>
<dbReference type="SUPFAM" id="SSF46785">
    <property type="entry name" value="Winged helix' DNA-binding domain"/>
    <property type="match status" value="1"/>
</dbReference>
<evidence type="ECO:0000256" key="3">
    <source>
        <dbReference type="ARBA" id="ARBA00023163"/>
    </source>
</evidence>
<evidence type="ECO:0000259" key="4">
    <source>
        <dbReference type="PROSITE" id="PS51063"/>
    </source>
</evidence>
<dbReference type="CDD" id="cd00038">
    <property type="entry name" value="CAP_ED"/>
    <property type="match status" value="1"/>
</dbReference>
<name>A0ABT2ZRR7_9RHOB</name>
<dbReference type="Pfam" id="PF13545">
    <property type="entry name" value="HTH_Crp_2"/>
    <property type="match status" value="1"/>
</dbReference>
<dbReference type="RefSeq" id="WP_263740944.1">
    <property type="nucleotide sequence ID" value="NZ_JAOWKZ010000004.1"/>
</dbReference>
<keyword evidence="6" id="KW-1185">Reference proteome</keyword>
<dbReference type="PRINTS" id="PR00034">
    <property type="entry name" value="HTHCRP"/>
</dbReference>
<dbReference type="InterPro" id="IPR000595">
    <property type="entry name" value="cNMP-bd_dom"/>
</dbReference>
<sequence length="226" mass="25177">MLTAPTRDIHSVQQTLRVIPNGSRPVVERLSRQLSEGQHLYFESDPARFVYEVVSGVVRLTRLHKDGRRQVIAFGFPGDLVGLPNDGRHSTECDAVTQTEIVAHRCDPLVLPDGDPSFHSVIMAAALDEISMLQDHFLMLGRRLASEKVAAFLCLLLDRIGEPLGAYRLIHLPMNRSDIADYLGLTPETISRSITQFREQKIIALEDAHTMIVLDASRLRAMAEGS</sequence>
<comment type="caution">
    <text evidence="5">The sequence shown here is derived from an EMBL/GenBank/DDBJ whole genome shotgun (WGS) entry which is preliminary data.</text>
</comment>
<proteinExistence type="predicted"/>
<dbReference type="Proteomes" id="UP001652564">
    <property type="component" value="Unassembled WGS sequence"/>
</dbReference>
<protein>
    <submittedName>
        <fullName evidence="5">Helix-turn-helix domain-containing protein</fullName>
    </submittedName>
</protein>
<evidence type="ECO:0000256" key="2">
    <source>
        <dbReference type="ARBA" id="ARBA00023125"/>
    </source>
</evidence>
<dbReference type="InterPro" id="IPR036390">
    <property type="entry name" value="WH_DNA-bd_sf"/>
</dbReference>
<dbReference type="CDD" id="cd00092">
    <property type="entry name" value="HTH_CRP"/>
    <property type="match status" value="1"/>
</dbReference>
<gene>
    <name evidence="5" type="ORF">OEZ71_15520</name>
</gene>
<evidence type="ECO:0000256" key="1">
    <source>
        <dbReference type="ARBA" id="ARBA00023015"/>
    </source>
</evidence>
<keyword evidence="1" id="KW-0805">Transcription regulation</keyword>
<organism evidence="5 6">
    <name type="scientific">Albidovulum litorale</name>
    <dbReference type="NCBI Taxonomy" id="2984134"/>
    <lineage>
        <taxon>Bacteria</taxon>
        <taxon>Pseudomonadati</taxon>
        <taxon>Pseudomonadota</taxon>
        <taxon>Alphaproteobacteria</taxon>
        <taxon>Rhodobacterales</taxon>
        <taxon>Paracoccaceae</taxon>
        <taxon>Albidovulum</taxon>
    </lineage>
</organism>